<keyword evidence="3" id="KW-1185">Reference proteome</keyword>
<proteinExistence type="predicted"/>
<organism evidence="2 3">
    <name type="scientific">Stenotrophomonas daejeonensis</name>
    <dbReference type="NCBI Taxonomy" id="659018"/>
    <lineage>
        <taxon>Bacteria</taxon>
        <taxon>Pseudomonadati</taxon>
        <taxon>Pseudomonadota</taxon>
        <taxon>Gammaproteobacteria</taxon>
        <taxon>Lysobacterales</taxon>
        <taxon>Lysobacteraceae</taxon>
        <taxon>Stenotrophomonas</taxon>
    </lineage>
</organism>
<comment type="caution">
    <text evidence="2">The sequence shown here is derived from an EMBL/GenBank/DDBJ whole genome shotgun (WGS) entry which is preliminary data.</text>
</comment>
<accession>A0A0R0E2K2</accession>
<sequence>MRRQHLRHLHRAQWARAPLRLRQPDPRLRRASPPGQPDVLALQGRCRPVPLQLRRGLRRAGGCQRP</sequence>
<dbReference type="AlphaFoldDB" id="A0A0R0E2K2"/>
<protein>
    <submittedName>
        <fullName evidence="2">Uncharacterized protein</fullName>
    </submittedName>
</protein>
<gene>
    <name evidence="2" type="ORF">ABB34_01980</name>
</gene>
<dbReference type="EMBL" id="LDJP01000010">
    <property type="protein sequence ID" value="KRG88112.1"/>
    <property type="molecule type" value="Genomic_DNA"/>
</dbReference>
<evidence type="ECO:0000256" key="1">
    <source>
        <dbReference type="SAM" id="MobiDB-lite"/>
    </source>
</evidence>
<dbReference type="Proteomes" id="UP000050940">
    <property type="component" value="Unassembled WGS sequence"/>
</dbReference>
<reference evidence="2 3" key="1">
    <citation type="submission" date="2015-05" db="EMBL/GenBank/DDBJ databases">
        <title>Genome sequencing and analysis of members of genus Stenotrophomonas.</title>
        <authorList>
            <person name="Patil P.P."/>
            <person name="Midha S."/>
            <person name="Patil P.B."/>
        </authorList>
    </citation>
    <scope>NUCLEOTIDE SEQUENCE [LARGE SCALE GENOMIC DNA]</scope>
    <source>
        <strain evidence="2 3">JCM 16244</strain>
    </source>
</reference>
<name>A0A0R0E2K2_9GAMM</name>
<evidence type="ECO:0000313" key="2">
    <source>
        <dbReference type="EMBL" id="KRG88112.1"/>
    </source>
</evidence>
<evidence type="ECO:0000313" key="3">
    <source>
        <dbReference type="Proteomes" id="UP000050940"/>
    </source>
</evidence>
<feature type="region of interest" description="Disordered" evidence="1">
    <location>
        <begin position="17"/>
        <end position="41"/>
    </location>
</feature>